<reference evidence="2 3" key="1">
    <citation type="journal article" date="2021" name="Nat. Commun.">
        <title>Genetic determinants of endophytism in the Arabidopsis root mycobiome.</title>
        <authorList>
            <person name="Mesny F."/>
            <person name="Miyauchi S."/>
            <person name="Thiergart T."/>
            <person name="Pickel B."/>
            <person name="Atanasova L."/>
            <person name="Karlsson M."/>
            <person name="Huettel B."/>
            <person name="Barry K.W."/>
            <person name="Haridas S."/>
            <person name="Chen C."/>
            <person name="Bauer D."/>
            <person name="Andreopoulos W."/>
            <person name="Pangilinan J."/>
            <person name="LaButti K."/>
            <person name="Riley R."/>
            <person name="Lipzen A."/>
            <person name="Clum A."/>
            <person name="Drula E."/>
            <person name="Henrissat B."/>
            <person name="Kohler A."/>
            <person name="Grigoriev I.V."/>
            <person name="Martin F.M."/>
            <person name="Hacquard S."/>
        </authorList>
    </citation>
    <scope>NUCLEOTIDE SEQUENCE [LARGE SCALE GENOMIC DNA]</scope>
    <source>
        <strain evidence="2 3">MPI-CAGE-CH-0241</strain>
    </source>
</reference>
<proteinExistence type="predicted"/>
<feature type="compositionally biased region" description="Basic and acidic residues" evidence="1">
    <location>
        <begin position="126"/>
        <end position="142"/>
    </location>
</feature>
<dbReference type="Proteomes" id="UP000777438">
    <property type="component" value="Unassembled WGS sequence"/>
</dbReference>
<organism evidence="2 3">
    <name type="scientific">Thelonectria olida</name>
    <dbReference type="NCBI Taxonomy" id="1576542"/>
    <lineage>
        <taxon>Eukaryota</taxon>
        <taxon>Fungi</taxon>
        <taxon>Dikarya</taxon>
        <taxon>Ascomycota</taxon>
        <taxon>Pezizomycotina</taxon>
        <taxon>Sordariomycetes</taxon>
        <taxon>Hypocreomycetidae</taxon>
        <taxon>Hypocreales</taxon>
        <taxon>Nectriaceae</taxon>
        <taxon>Thelonectria</taxon>
    </lineage>
</organism>
<sequence>MQHEVTRPHISISEEELNEVRQCMRDGDALNAHNEELRHEIQEIRHQQNQINSYETTYRQVIDTQDELIKSLSSSIVALNQNQNLASSTTSHVTQAPPAPSPASAESPAAPPLYFSDGYSAGFQGRPDEARASMQPDERRPL</sequence>
<evidence type="ECO:0000256" key="1">
    <source>
        <dbReference type="SAM" id="MobiDB-lite"/>
    </source>
</evidence>
<evidence type="ECO:0000313" key="2">
    <source>
        <dbReference type="EMBL" id="KAH6868996.1"/>
    </source>
</evidence>
<name>A0A9P9AI05_9HYPO</name>
<dbReference type="AlphaFoldDB" id="A0A9P9AI05"/>
<gene>
    <name evidence="2" type="ORF">B0T10DRAFT_467515</name>
</gene>
<evidence type="ECO:0000313" key="3">
    <source>
        <dbReference type="Proteomes" id="UP000777438"/>
    </source>
</evidence>
<comment type="caution">
    <text evidence="2">The sequence shown here is derived from an EMBL/GenBank/DDBJ whole genome shotgun (WGS) entry which is preliminary data.</text>
</comment>
<keyword evidence="3" id="KW-1185">Reference proteome</keyword>
<dbReference type="EMBL" id="JAGPYM010000082">
    <property type="protein sequence ID" value="KAH6868996.1"/>
    <property type="molecule type" value="Genomic_DNA"/>
</dbReference>
<accession>A0A9P9AI05</accession>
<feature type="region of interest" description="Disordered" evidence="1">
    <location>
        <begin position="86"/>
        <end position="142"/>
    </location>
</feature>
<protein>
    <submittedName>
        <fullName evidence="2">Uncharacterized protein</fullName>
    </submittedName>
</protein>